<evidence type="ECO:0000259" key="10">
    <source>
        <dbReference type="PROSITE" id="PS50893"/>
    </source>
</evidence>
<evidence type="ECO:0000256" key="9">
    <source>
        <dbReference type="SAM" id="Phobius"/>
    </source>
</evidence>
<feature type="transmembrane region" description="Helical" evidence="9">
    <location>
        <begin position="312"/>
        <end position="331"/>
    </location>
</feature>
<comment type="caution">
    <text evidence="12">The sequence shown here is derived from an EMBL/GenBank/DDBJ whole genome shotgun (WGS) entry which is preliminary data.</text>
</comment>
<dbReference type="SUPFAM" id="SSF90123">
    <property type="entry name" value="ABC transporter transmembrane region"/>
    <property type="match status" value="1"/>
</dbReference>
<proteinExistence type="predicted"/>
<dbReference type="InterPro" id="IPR027417">
    <property type="entry name" value="P-loop_NTPase"/>
</dbReference>
<evidence type="ECO:0000313" key="13">
    <source>
        <dbReference type="Proteomes" id="UP000886893"/>
    </source>
</evidence>
<dbReference type="PANTHER" id="PTHR43394:SF1">
    <property type="entry name" value="ATP-BINDING CASSETTE SUB-FAMILY B MEMBER 10, MITOCHONDRIAL"/>
    <property type="match status" value="1"/>
</dbReference>
<dbReference type="InterPro" id="IPR036640">
    <property type="entry name" value="ABC1_TM_sf"/>
</dbReference>
<feature type="domain" description="ABC transmembrane type-1" evidence="11">
    <location>
        <begin position="30"/>
        <end position="332"/>
    </location>
</feature>
<sequence>MERKKEKKLSFISRFKYLLHSTREYKKYAFLSIFYVLLETILECIIPFVMSRLISLLQSFIGVEVTQSLKEEALNGVILYGSILLVLGILSLICGIFAGRMSAIASAGFAKNLRVDEFNKITSYSFQNIDKFSSSSLITRQTTDITNIQMAFMILIRIAVRAPFMFVFSFIMALVVAPQISWIFLITIPFIAIILGILIPIATKLFIKLFRKYDDLNELTEENVRGMRVVKTYAREDFEKQKFAHESGVMGKGFQKVEQIMNATNPAMQAVMYMSMCLILFLGSMLAIQQGIEFGPKDAPFGVGNLSAMITYSAQVLSSLMMVAMVLFMIIMSVPAINRVYEVLVEVPSIKNNENPIFEVKNGDIDFENVSFKYKKEAQKYALKDVNLHIRSGQTVGIIGGTGSSKSTLVNLISRFYDASIGTVKVGGINVQDYDVKSLRDQVAMVLQKNVLFSGTIKENLRWGNAQATDKQIKEACQIAQADSFIEQFPKQYDSWIEQGGVNVSGGQRQRLCIARALLKNPKVLILDDSTSAVDTKTDAYIRKGFKEYIPGITKIIIAQRISSVQDADFIIVMDNGEINGIGTHEELLKTNAIYQEVYDIQNRIGKAGEE</sequence>
<evidence type="ECO:0000256" key="3">
    <source>
        <dbReference type="ARBA" id="ARBA00022475"/>
    </source>
</evidence>
<feature type="transmembrane region" description="Helical" evidence="9">
    <location>
        <begin position="77"/>
        <end position="98"/>
    </location>
</feature>
<keyword evidence="6 12" id="KW-0067">ATP-binding</keyword>
<feature type="domain" description="ABC transporter" evidence="10">
    <location>
        <begin position="365"/>
        <end position="601"/>
    </location>
</feature>
<evidence type="ECO:0000256" key="5">
    <source>
        <dbReference type="ARBA" id="ARBA00022741"/>
    </source>
</evidence>
<dbReference type="AlphaFoldDB" id="A0A9D1GAL7"/>
<dbReference type="SMART" id="SM00382">
    <property type="entry name" value="AAA"/>
    <property type="match status" value="1"/>
</dbReference>
<dbReference type="PANTHER" id="PTHR43394">
    <property type="entry name" value="ATP-DEPENDENT PERMEASE MDL1, MITOCHONDRIAL"/>
    <property type="match status" value="1"/>
</dbReference>
<dbReference type="GO" id="GO:0005524">
    <property type="term" value="F:ATP binding"/>
    <property type="evidence" value="ECO:0007669"/>
    <property type="project" value="UniProtKB-KW"/>
</dbReference>
<gene>
    <name evidence="12" type="ORF">IAD04_06100</name>
</gene>
<reference evidence="12" key="2">
    <citation type="journal article" date="2021" name="PeerJ">
        <title>Extensive microbial diversity within the chicken gut microbiome revealed by metagenomics and culture.</title>
        <authorList>
            <person name="Gilroy R."/>
            <person name="Ravi A."/>
            <person name="Getino M."/>
            <person name="Pursley I."/>
            <person name="Horton D.L."/>
            <person name="Alikhan N.F."/>
            <person name="Baker D."/>
            <person name="Gharbi K."/>
            <person name="Hall N."/>
            <person name="Watson M."/>
            <person name="Adriaenssens E.M."/>
            <person name="Foster-Nyarko E."/>
            <person name="Jarju S."/>
            <person name="Secka A."/>
            <person name="Antonio M."/>
            <person name="Oren A."/>
            <person name="Chaudhuri R.R."/>
            <person name="La Ragione R."/>
            <person name="Hildebrand F."/>
            <person name="Pallen M.J."/>
        </authorList>
    </citation>
    <scope>NUCLEOTIDE SEQUENCE</scope>
    <source>
        <strain evidence="12">14508</strain>
    </source>
</reference>
<dbReference type="GO" id="GO:0015421">
    <property type="term" value="F:ABC-type oligopeptide transporter activity"/>
    <property type="evidence" value="ECO:0007669"/>
    <property type="project" value="TreeGrafter"/>
</dbReference>
<keyword evidence="7 9" id="KW-1133">Transmembrane helix</keyword>
<name>A0A9D1GAL7_9FIRM</name>
<protein>
    <submittedName>
        <fullName evidence="12">ABC transporter ATP-binding protein</fullName>
    </submittedName>
</protein>
<dbReference type="InterPro" id="IPR017871">
    <property type="entry name" value="ABC_transporter-like_CS"/>
</dbReference>
<dbReference type="Pfam" id="PF00664">
    <property type="entry name" value="ABC_membrane"/>
    <property type="match status" value="1"/>
</dbReference>
<evidence type="ECO:0000256" key="2">
    <source>
        <dbReference type="ARBA" id="ARBA00022448"/>
    </source>
</evidence>
<evidence type="ECO:0000259" key="11">
    <source>
        <dbReference type="PROSITE" id="PS50929"/>
    </source>
</evidence>
<reference evidence="12" key="1">
    <citation type="submission" date="2020-10" db="EMBL/GenBank/DDBJ databases">
        <authorList>
            <person name="Gilroy R."/>
        </authorList>
    </citation>
    <scope>NUCLEOTIDE SEQUENCE</scope>
    <source>
        <strain evidence="12">14508</strain>
    </source>
</reference>
<dbReference type="Gene3D" id="1.20.1560.10">
    <property type="entry name" value="ABC transporter type 1, transmembrane domain"/>
    <property type="match status" value="1"/>
</dbReference>
<evidence type="ECO:0000256" key="6">
    <source>
        <dbReference type="ARBA" id="ARBA00022840"/>
    </source>
</evidence>
<feature type="transmembrane region" description="Helical" evidence="9">
    <location>
        <begin position="270"/>
        <end position="292"/>
    </location>
</feature>
<feature type="transmembrane region" description="Helical" evidence="9">
    <location>
        <begin position="158"/>
        <end position="176"/>
    </location>
</feature>
<keyword evidence="3" id="KW-1003">Cell membrane</keyword>
<dbReference type="InterPro" id="IPR011527">
    <property type="entry name" value="ABC1_TM_dom"/>
</dbReference>
<evidence type="ECO:0000256" key="1">
    <source>
        <dbReference type="ARBA" id="ARBA00004651"/>
    </source>
</evidence>
<dbReference type="GO" id="GO:0016887">
    <property type="term" value="F:ATP hydrolysis activity"/>
    <property type="evidence" value="ECO:0007669"/>
    <property type="project" value="InterPro"/>
</dbReference>
<feature type="transmembrane region" description="Helical" evidence="9">
    <location>
        <begin position="28"/>
        <end position="50"/>
    </location>
</feature>
<dbReference type="CDD" id="cd18548">
    <property type="entry name" value="ABC_6TM_Tm287_like"/>
    <property type="match status" value="1"/>
</dbReference>
<dbReference type="EMBL" id="DVKI01000192">
    <property type="protein sequence ID" value="HIT17923.1"/>
    <property type="molecule type" value="Genomic_DNA"/>
</dbReference>
<dbReference type="Pfam" id="PF00005">
    <property type="entry name" value="ABC_tran"/>
    <property type="match status" value="1"/>
</dbReference>
<keyword evidence="8 9" id="KW-0472">Membrane</keyword>
<dbReference type="FunFam" id="3.40.50.300:FF:000221">
    <property type="entry name" value="Multidrug ABC transporter ATP-binding protein"/>
    <property type="match status" value="1"/>
</dbReference>
<organism evidence="12 13">
    <name type="scientific">Candidatus Caccosoma faecigallinarum</name>
    <dbReference type="NCBI Taxonomy" id="2840720"/>
    <lineage>
        <taxon>Bacteria</taxon>
        <taxon>Bacillati</taxon>
        <taxon>Bacillota</taxon>
        <taxon>Bacillota incertae sedis</taxon>
        <taxon>Candidatus Caccosoma</taxon>
    </lineage>
</organism>
<dbReference type="GO" id="GO:0005886">
    <property type="term" value="C:plasma membrane"/>
    <property type="evidence" value="ECO:0007669"/>
    <property type="project" value="UniProtKB-SubCell"/>
</dbReference>
<evidence type="ECO:0000313" key="12">
    <source>
        <dbReference type="EMBL" id="HIT17923.1"/>
    </source>
</evidence>
<evidence type="ECO:0000256" key="4">
    <source>
        <dbReference type="ARBA" id="ARBA00022692"/>
    </source>
</evidence>
<accession>A0A9D1GAL7</accession>
<feature type="transmembrane region" description="Helical" evidence="9">
    <location>
        <begin position="182"/>
        <end position="202"/>
    </location>
</feature>
<dbReference type="PROSITE" id="PS00211">
    <property type="entry name" value="ABC_TRANSPORTER_1"/>
    <property type="match status" value="1"/>
</dbReference>
<dbReference type="PROSITE" id="PS50893">
    <property type="entry name" value="ABC_TRANSPORTER_2"/>
    <property type="match status" value="1"/>
</dbReference>
<evidence type="ECO:0000256" key="7">
    <source>
        <dbReference type="ARBA" id="ARBA00022989"/>
    </source>
</evidence>
<dbReference type="InterPro" id="IPR039421">
    <property type="entry name" value="Type_1_exporter"/>
</dbReference>
<comment type="subcellular location">
    <subcellularLocation>
        <location evidence="1">Cell membrane</location>
        <topology evidence="1">Multi-pass membrane protein</topology>
    </subcellularLocation>
</comment>
<keyword evidence="4 9" id="KW-0812">Transmembrane</keyword>
<dbReference type="PROSITE" id="PS50929">
    <property type="entry name" value="ABC_TM1F"/>
    <property type="match status" value="1"/>
</dbReference>
<dbReference type="Gene3D" id="3.40.50.300">
    <property type="entry name" value="P-loop containing nucleotide triphosphate hydrolases"/>
    <property type="match status" value="1"/>
</dbReference>
<dbReference type="InterPro" id="IPR003593">
    <property type="entry name" value="AAA+_ATPase"/>
</dbReference>
<dbReference type="InterPro" id="IPR003439">
    <property type="entry name" value="ABC_transporter-like_ATP-bd"/>
</dbReference>
<keyword evidence="5" id="KW-0547">Nucleotide-binding</keyword>
<evidence type="ECO:0000256" key="8">
    <source>
        <dbReference type="ARBA" id="ARBA00023136"/>
    </source>
</evidence>
<keyword evidence="2" id="KW-0813">Transport</keyword>
<dbReference type="Proteomes" id="UP000886893">
    <property type="component" value="Unassembled WGS sequence"/>
</dbReference>
<dbReference type="SUPFAM" id="SSF52540">
    <property type="entry name" value="P-loop containing nucleoside triphosphate hydrolases"/>
    <property type="match status" value="1"/>
</dbReference>